<dbReference type="AlphaFoldDB" id="A0A1Y1JK56"/>
<sequence length="509" mass="60156">MITSGGERTVDERRSCFKYFLTLMFLFVLMLILRKQKEEEEELNSRTKMNLRQNENYRNFAFNYLREISFLRYDSAVYISPNRKIIPSIKYFNNKNTIYVEGYDNILHNFENLSVGINEVKGNFYIYAEQNNKQKSGIYVNKKDINDSYGIINTILVDTTLFRNMQISSCNEKDVSLCFFVFVELKKNKCYNFNNLSYSCHMNNSVKNYDLFLMNNYCYVILASSKIESAYEFINKKLIGKDPFYENITMQHVEIITHFCGNVINQIATIDAVNGRLLFVQRYIQSSDKRDQNGQSGRTDNGNQSVIGSHNQSASGSHNQPANDENNPSSGRRSEERKQNKAQFNTEKYENEEYQKYAKFYPFNNYIKNENNSNSHKFQISYCLSVINLLSENRDIIEYVEYMTNKPEFSVFPPIHIAFDEQSNFYYIVQHEINGFLNFIFISPSKLFVYYTLKIREFYSGWLLNSSQDYDSKGLVLFGEYPPYEDELHVWDIRNLQHRKYLVNIIKTY</sequence>
<keyword evidence="2" id="KW-0812">Transmembrane</keyword>
<keyword evidence="2" id="KW-0472">Membrane</keyword>
<dbReference type="RefSeq" id="XP_028545430.1">
    <property type="nucleotide sequence ID" value="XM_028689629.1"/>
</dbReference>
<reference evidence="4" key="1">
    <citation type="submission" date="2017-04" db="EMBL/GenBank/DDBJ databases">
        <title>Plasmodium gonderi genome.</title>
        <authorList>
            <person name="Arisue N."/>
            <person name="Honma H."/>
            <person name="Kawai S."/>
            <person name="Tougan T."/>
            <person name="Tanabe K."/>
            <person name="Horii T."/>
        </authorList>
    </citation>
    <scope>NUCLEOTIDE SEQUENCE [LARGE SCALE GENOMIC DNA]</scope>
    <source>
        <strain evidence="4">ATCC 30045</strain>
    </source>
</reference>
<protein>
    <submittedName>
        <fullName evidence="3">Uncharacterized protein</fullName>
    </submittedName>
</protein>
<organism evidence="3 4">
    <name type="scientific">Plasmodium gonderi</name>
    <dbReference type="NCBI Taxonomy" id="77519"/>
    <lineage>
        <taxon>Eukaryota</taxon>
        <taxon>Sar</taxon>
        <taxon>Alveolata</taxon>
        <taxon>Apicomplexa</taxon>
        <taxon>Aconoidasida</taxon>
        <taxon>Haemosporida</taxon>
        <taxon>Plasmodiidae</taxon>
        <taxon>Plasmodium</taxon>
        <taxon>Plasmodium (Plasmodium)</taxon>
    </lineage>
</organism>
<evidence type="ECO:0000256" key="1">
    <source>
        <dbReference type="SAM" id="MobiDB-lite"/>
    </source>
</evidence>
<dbReference type="GeneID" id="39749579"/>
<feature type="region of interest" description="Disordered" evidence="1">
    <location>
        <begin position="288"/>
        <end position="348"/>
    </location>
</feature>
<feature type="compositionally biased region" description="Polar residues" evidence="1">
    <location>
        <begin position="293"/>
        <end position="331"/>
    </location>
</feature>
<evidence type="ECO:0000313" key="3">
    <source>
        <dbReference type="EMBL" id="GAW82841.1"/>
    </source>
</evidence>
<evidence type="ECO:0000256" key="2">
    <source>
        <dbReference type="SAM" id="Phobius"/>
    </source>
</evidence>
<name>A0A1Y1JK56_PLAGO</name>
<gene>
    <name evidence="3" type="ORF">PGO_131130</name>
</gene>
<evidence type="ECO:0000313" key="4">
    <source>
        <dbReference type="Proteomes" id="UP000195521"/>
    </source>
</evidence>
<keyword evidence="2" id="KW-1133">Transmembrane helix</keyword>
<feature type="transmembrane region" description="Helical" evidence="2">
    <location>
        <begin position="16"/>
        <end position="33"/>
    </location>
</feature>
<dbReference type="Proteomes" id="UP000195521">
    <property type="component" value="Unassembled WGS sequence"/>
</dbReference>
<proteinExistence type="predicted"/>
<accession>A0A1Y1JK56</accession>
<dbReference type="OMA" id="NLSYSCH"/>
<dbReference type="EMBL" id="BDQF01000014">
    <property type="protein sequence ID" value="GAW82841.1"/>
    <property type="molecule type" value="Genomic_DNA"/>
</dbReference>
<dbReference type="OrthoDB" id="331240at2759"/>
<keyword evidence="4" id="KW-1185">Reference proteome</keyword>
<comment type="caution">
    <text evidence="3">The sequence shown here is derived from an EMBL/GenBank/DDBJ whole genome shotgun (WGS) entry which is preliminary data.</text>
</comment>